<keyword evidence="6" id="KW-1185">Reference proteome</keyword>
<comment type="similarity">
    <text evidence="1">Belongs to the glycosyltransferase 34 family.</text>
</comment>
<dbReference type="Gene3D" id="3.90.550.10">
    <property type="entry name" value="Spore Coat Polysaccharide Biosynthesis Protein SpsA, Chain A"/>
    <property type="match status" value="1"/>
</dbReference>
<accession>B8LWP3</accession>
<dbReference type="AlphaFoldDB" id="B8LWP3"/>
<keyword evidence="4" id="KW-0472">Membrane</keyword>
<dbReference type="GeneID" id="8105642"/>
<protein>
    <submittedName>
        <fullName evidence="5">Alpha-1,6-mannosyltransferase subunit, putative</fullName>
    </submittedName>
</protein>
<dbReference type="STRING" id="441959.B8LWP3"/>
<keyword evidence="4" id="KW-0812">Transmembrane</keyword>
<dbReference type="Proteomes" id="UP000001745">
    <property type="component" value="Unassembled WGS sequence"/>
</dbReference>
<dbReference type="RefSeq" id="XP_002341827.1">
    <property type="nucleotide sequence ID" value="XM_002341786.1"/>
</dbReference>
<dbReference type="PANTHER" id="PTHR31306">
    <property type="entry name" value="ALPHA-1,6-MANNOSYLTRANSFERASE MNN11-RELATED"/>
    <property type="match status" value="1"/>
</dbReference>
<dbReference type="GO" id="GO:0000136">
    <property type="term" value="C:mannan polymerase complex"/>
    <property type="evidence" value="ECO:0007669"/>
    <property type="project" value="TreeGrafter"/>
</dbReference>
<proteinExistence type="inferred from homology"/>
<keyword evidence="2 5" id="KW-0328">Glycosyltransferase</keyword>
<dbReference type="PANTHER" id="PTHR31306:SF10">
    <property type="entry name" value="ALPHA-1,6-MANNOSYLTRANSFERASE MNN11-RELATED"/>
    <property type="match status" value="1"/>
</dbReference>
<keyword evidence="3 5" id="KW-0808">Transferase</keyword>
<keyword evidence="4" id="KW-1133">Transmembrane helix</keyword>
<evidence type="ECO:0000313" key="6">
    <source>
        <dbReference type="Proteomes" id="UP000001745"/>
    </source>
</evidence>
<dbReference type="GO" id="GO:0006487">
    <property type="term" value="P:protein N-linked glycosylation"/>
    <property type="evidence" value="ECO:0007669"/>
    <property type="project" value="TreeGrafter"/>
</dbReference>
<dbReference type="eggNOG" id="KOG4748">
    <property type="taxonomic scope" value="Eukaryota"/>
</dbReference>
<dbReference type="InterPro" id="IPR008630">
    <property type="entry name" value="Glyco_trans_34"/>
</dbReference>
<evidence type="ECO:0000256" key="3">
    <source>
        <dbReference type="ARBA" id="ARBA00022679"/>
    </source>
</evidence>
<evidence type="ECO:0000256" key="2">
    <source>
        <dbReference type="ARBA" id="ARBA00022676"/>
    </source>
</evidence>
<dbReference type="HOGENOM" id="CLU_021434_2_1_1"/>
<dbReference type="InterPro" id="IPR029044">
    <property type="entry name" value="Nucleotide-diphossugar_trans"/>
</dbReference>
<dbReference type="GO" id="GO:0000009">
    <property type="term" value="F:alpha-1,6-mannosyltransferase activity"/>
    <property type="evidence" value="ECO:0007669"/>
    <property type="project" value="TreeGrafter"/>
</dbReference>
<dbReference type="OMA" id="DQDAYIM"/>
<dbReference type="EMBL" id="EQ962652">
    <property type="protein sequence ID" value="EED24440.1"/>
    <property type="molecule type" value="Genomic_DNA"/>
</dbReference>
<reference evidence="6" key="1">
    <citation type="journal article" date="2015" name="Genome Announc.">
        <title>Genome sequence of the AIDS-associated pathogen Penicillium marneffei (ATCC18224) and its near taxonomic relative Talaromyces stipitatus (ATCC10500).</title>
        <authorList>
            <person name="Nierman W.C."/>
            <person name="Fedorova-Abrams N.D."/>
            <person name="Andrianopoulos A."/>
        </authorList>
    </citation>
    <scope>NUCLEOTIDE SEQUENCE [LARGE SCALE GENOMIC DNA]</scope>
    <source>
        <strain evidence="6">ATCC 10500 / CBS 375.48 / QM 6759 / NRRL 1006</strain>
    </source>
</reference>
<gene>
    <name evidence="5" type="ORF">TSTA_078020</name>
</gene>
<dbReference type="Pfam" id="PF05637">
    <property type="entry name" value="Glyco_transf_34"/>
    <property type="match status" value="1"/>
</dbReference>
<dbReference type="FunCoup" id="B8LWP3">
    <property type="interactions" value="93"/>
</dbReference>
<dbReference type="PhylomeDB" id="B8LWP3"/>
<evidence type="ECO:0000256" key="1">
    <source>
        <dbReference type="ARBA" id="ARBA00005664"/>
    </source>
</evidence>
<evidence type="ECO:0000256" key="4">
    <source>
        <dbReference type="SAM" id="Phobius"/>
    </source>
</evidence>
<name>B8LWP3_TALSN</name>
<feature type="transmembrane region" description="Helical" evidence="4">
    <location>
        <begin position="33"/>
        <end position="52"/>
    </location>
</feature>
<sequence>MHHALPPRKSSKAPPFAPRTSVLSLQRRRQLKTIGIIALAVIFVLLVLSRFFSFSVSGPIGAVIPSGTANIVLVTLFDRQVLSEQYAEWIQNNREDYAARHGYATFFANASDYLYTLDEKTPRSWLQVPAVRHAMAENPHSTYFFFLDAHAFIMNPSLALATHVLEPKLLESLMIKDHSVVPPDSVIKTFSHLTSKDVDLIITQDGEDLVPGSFIIKQGPWAKFFLDLWFDPLYRSYNFARAEKHALDHIVQWHATILAKLALIPQRVINSYSKDSPDVSADGTYHDGDFIIHLNDCNAQGRSCEEELHPYYSVWQRKISSSKSL</sequence>
<dbReference type="InParanoid" id="B8LWP3"/>
<dbReference type="VEuPathDB" id="FungiDB:TSTA_078020"/>
<evidence type="ECO:0000313" key="5">
    <source>
        <dbReference type="EMBL" id="EED24440.1"/>
    </source>
</evidence>
<organism evidence="5 6">
    <name type="scientific">Talaromyces stipitatus (strain ATCC 10500 / CBS 375.48 / QM 6759 / NRRL 1006)</name>
    <name type="common">Penicillium stipitatum</name>
    <dbReference type="NCBI Taxonomy" id="441959"/>
    <lineage>
        <taxon>Eukaryota</taxon>
        <taxon>Fungi</taxon>
        <taxon>Dikarya</taxon>
        <taxon>Ascomycota</taxon>
        <taxon>Pezizomycotina</taxon>
        <taxon>Eurotiomycetes</taxon>
        <taxon>Eurotiomycetidae</taxon>
        <taxon>Eurotiales</taxon>
        <taxon>Trichocomaceae</taxon>
        <taxon>Talaromyces</taxon>
        <taxon>Talaromyces sect. Talaromyces</taxon>
    </lineage>
</organism>
<dbReference type="FunFam" id="3.90.550.10:FF:000149">
    <property type="entry name" value="Alpha-1,6-mannosyltransferase subunit"/>
    <property type="match status" value="1"/>
</dbReference>
<dbReference type="OrthoDB" id="205108at2759"/>